<protein>
    <submittedName>
        <fullName evidence="6">TetR family transcriptional regulator</fullName>
    </submittedName>
</protein>
<dbReference type="Gene3D" id="1.10.10.60">
    <property type="entry name" value="Homeodomain-like"/>
    <property type="match status" value="1"/>
</dbReference>
<dbReference type="InterPro" id="IPR050109">
    <property type="entry name" value="HTH-type_TetR-like_transc_reg"/>
</dbReference>
<dbReference type="EMBL" id="MAXA01000019">
    <property type="protein sequence ID" value="OHV44659.1"/>
    <property type="molecule type" value="Genomic_DNA"/>
</dbReference>
<dbReference type="InterPro" id="IPR036271">
    <property type="entry name" value="Tet_transcr_reg_TetR-rel_C_sf"/>
</dbReference>
<dbReference type="OrthoDB" id="9796019at2"/>
<feature type="domain" description="HTH tetR-type" evidence="5">
    <location>
        <begin position="1"/>
        <end position="55"/>
    </location>
</feature>
<evidence type="ECO:0000256" key="4">
    <source>
        <dbReference type="PROSITE-ProRule" id="PRU00335"/>
    </source>
</evidence>
<dbReference type="SUPFAM" id="SSF48498">
    <property type="entry name" value="Tetracyclin repressor-like, C-terminal domain"/>
    <property type="match status" value="1"/>
</dbReference>
<dbReference type="GO" id="GO:0000976">
    <property type="term" value="F:transcription cis-regulatory region binding"/>
    <property type="evidence" value="ECO:0007669"/>
    <property type="project" value="TreeGrafter"/>
</dbReference>
<feature type="DNA-binding region" description="H-T-H motif" evidence="4">
    <location>
        <begin position="18"/>
        <end position="37"/>
    </location>
</feature>
<evidence type="ECO:0000256" key="3">
    <source>
        <dbReference type="ARBA" id="ARBA00023163"/>
    </source>
</evidence>
<keyword evidence="1" id="KW-0805">Transcription regulation</keyword>
<accession>A0A1S1RFT4</accession>
<evidence type="ECO:0000256" key="2">
    <source>
        <dbReference type="ARBA" id="ARBA00023125"/>
    </source>
</evidence>
<name>A0A1S1RFT4_9ACTN</name>
<dbReference type="InterPro" id="IPR001647">
    <property type="entry name" value="HTH_TetR"/>
</dbReference>
<dbReference type="PROSITE" id="PS50977">
    <property type="entry name" value="HTH_TETR_2"/>
    <property type="match status" value="1"/>
</dbReference>
<dbReference type="Gene3D" id="1.10.357.10">
    <property type="entry name" value="Tetracycline Repressor, domain 2"/>
    <property type="match status" value="1"/>
</dbReference>
<evidence type="ECO:0000313" key="7">
    <source>
        <dbReference type="Proteomes" id="UP000179769"/>
    </source>
</evidence>
<dbReference type="AlphaFoldDB" id="A0A1S1RFT4"/>
<dbReference type="CDD" id="cd00093">
    <property type="entry name" value="HTH_XRE"/>
    <property type="match status" value="1"/>
</dbReference>
<sequence length="184" mass="19935">MLEATLALAGEVGPAGLSMEAIARRAGVSKETLYRWWSSKTEVILDAMVERGQMSIPLPDSGSLPDDVHAFLRSTIDALDGTTALLLRAVAAAAATDQAVAHDVRDRFLITRRAALGTLLDRAVARGEIPDEYTTPLADFVYGSLWYRLIFDVGPLDHRWADETAAAITAITRRAPGRPPRPPD</sequence>
<dbReference type="InterPro" id="IPR009057">
    <property type="entry name" value="Homeodomain-like_sf"/>
</dbReference>
<proteinExistence type="predicted"/>
<keyword evidence="3" id="KW-0804">Transcription</keyword>
<keyword evidence="7" id="KW-1185">Reference proteome</keyword>
<comment type="caution">
    <text evidence="6">The sequence shown here is derived from an EMBL/GenBank/DDBJ whole genome shotgun (WGS) entry which is preliminary data.</text>
</comment>
<dbReference type="PANTHER" id="PTHR30055">
    <property type="entry name" value="HTH-TYPE TRANSCRIPTIONAL REGULATOR RUTR"/>
    <property type="match status" value="1"/>
</dbReference>
<dbReference type="SUPFAM" id="SSF46689">
    <property type="entry name" value="Homeodomain-like"/>
    <property type="match status" value="1"/>
</dbReference>
<evidence type="ECO:0000313" key="6">
    <source>
        <dbReference type="EMBL" id="OHV44659.1"/>
    </source>
</evidence>
<organism evidence="6 7">
    <name type="scientific">Parafrankia soli</name>
    <dbReference type="NCBI Taxonomy" id="2599596"/>
    <lineage>
        <taxon>Bacteria</taxon>
        <taxon>Bacillati</taxon>
        <taxon>Actinomycetota</taxon>
        <taxon>Actinomycetes</taxon>
        <taxon>Frankiales</taxon>
        <taxon>Frankiaceae</taxon>
        <taxon>Parafrankia</taxon>
    </lineage>
</organism>
<evidence type="ECO:0000259" key="5">
    <source>
        <dbReference type="PROSITE" id="PS50977"/>
    </source>
</evidence>
<gene>
    <name evidence="6" type="ORF">BBK14_30795</name>
</gene>
<dbReference type="InterPro" id="IPR001387">
    <property type="entry name" value="Cro/C1-type_HTH"/>
</dbReference>
<dbReference type="PRINTS" id="PR00455">
    <property type="entry name" value="HTHTETR"/>
</dbReference>
<reference evidence="7" key="1">
    <citation type="submission" date="2016-07" db="EMBL/GenBank/DDBJ databases">
        <title>Frankia sp. NRRL B-16219 Genome sequencing.</title>
        <authorList>
            <person name="Ghodhbane-Gtari F."/>
            <person name="Swanson E."/>
            <person name="Gueddou A."/>
            <person name="Louati M."/>
            <person name="Nouioui I."/>
            <person name="Hezbri K."/>
            <person name="Abebe-Akele F."/>
            <person name="Simpson S."/>
            <person name="Morris K."/>
            <person name="Thomas K."/>
            <person name="Gtari M."/>
            <person name="Tisa L.S."/>
        </authorList>
    </citation>
    <scope>NUCLEOTIDE SEQUENCE [LARGE SCALE GENOMIC DNA]</scope>
    <source>
        <strain evidence="7">NRRL B-16219</strain>
    </source>
</reference>
<dbReference type="Pfam" id="PF00440">
    <property type="entry name" value="TetR_N"/>
    <property type="match status" value="1"/>
</dbReference>
<dbReference type="InterPro" id="IPR011075">
    <property type="entry name" value="TetR_C"/>
</dbReference>
<dbReference type="GO" id="GO:0003700">
    <property type="term" value="F:DNA-binding transcription factor activity"/>
    <property type="evidence" value="ECO:0007669"/>
    <property type="project" value="TreeGrafter"/>
</dbReference>
<keyword evidence="2 4" id="KW-0238">DNA-binding</keyword>
<dbReference type="PANTHER" id="PTHR30055:SF148">
    <property type="entry name" value="TETR-FAMILY TRANSCRIPTIONAL REGULATOR"/>
    <property type="match status" value="1"/>
</dbReference>
<dbReference type="Proteomes" id="UP000179769">
    <property type="component" value="Unassembled WGS sequence"/>
</dbReference>
<dbReference type="Pfam" id="PF16859">
    <property type="entry name" value="TetR_C_11"/>
    <property type="match status" value="1"/>
</dbReference>
<evidence type="ECO:0000256" key="1">
    <source>
        <dbReference type="ARBA" id="ARBA00023015"/>
    </source>
</evidence>